<evidence type="ECO:0000313" key="2">
    <source>
        <dbReference type="EMBL" id="KAK9732405.1"/>
    </source>
</evidence>
<dbReference type="EMBL" id="JASPKY010000119">
    <property type="protein sequence ID" value="KAK9732405.1"/>
    <property type="molecule type" value="Genomic_DNA"/>
</dbReference>
<dbReference type="InterPro" id="IPR015897">
    <property type="entry name" value="CHK_kinase-like"/>
</dbReference>
<dbReference type="AlphaFoldDB" id="A0AAW1LF02"/>
<dbReference type="SMART" id="SM00587">
    <property type="entry name" value="CHK"/>
    <property type="match status" value="1"/>
</dbReference>
<name>A0AAW1LF02_POPJA</name>
<evidence type="ECO:0000313" key="3">
    <source>
        <dbReference type="Proteomes" id="UP001458880"/>
    </source>
</evidence>
<dbReference type="SUPFAM" id="SSF56112">
    <property type="entry name" value="Protein kinase-like (PK-like)"/>
    <property type="match status" value="1"/>
</dbReference>
<dbReference type="GO" id="GO:0016301">
    <property type="term" value="F:kinase activity"/>
    <property type="evidence" value="ECO:0007669"/>
    <property type="project" value="UniProtKB-KW"/>
</dbReference>
<proteinExistence type="predicted"/>
<organism evidence="2 3">
    <name type="scientific">Popillia japonica</name>
    <name type="common">Japanese beetle</name>
    <dbReference type="NCBI Taxonomy" id="7064"/>
    <lineage>
        <taxon>Eukaryota</taxon>
        <taxon>Metazoa</taxon>
        <taxon>Ecdysozoa</taxon>
        <taxon>Arthropoda</taxon>
        <taxon>Hexapoda</taxon>
        <taxon>Insecta</taxon>
        <taxon>Pterygota</taxon>
        <taxon>Neoptera</taxon>
        <taxon>Endopterygota</taxon>
        <taxon>Coleoptera</taxon>
        <taxon>Polyphaga</taxon>
        <taxon>Scarabaeiformia</taxon>
        <taxon>Scarabaeidae</taxon>
        <taxon>Rutelinae</taxon>
        <taxon>Popillia</taxon>
    </lineage>
</organism>
<dbReference type="PANTHER" id="PTHR11012:SF30">
    <property type="entry name" value="PROTEIN KINASE-LIKE DOMAIN-CONTAINING"/>
    <property type="match status" value="1"/>
</dbReference>
<dbReference type="Pfam" id="PF02958">
    <property type="entry name" value="EcKL"/>
    <property type="match status" value="1"/>
</dbReference>
<dbReference type="Proteomes" id="UP001458880">
    <property type="component" value="Unassembled WGS sequence"/>
</dbReference>
<keyword evidence="3" id="KW-1185">Reference proteome</keyword>
<reference evidence="2 3" key="1">
    <citation type="journal article" date="2024" name="BMC Genomics">
        <title>De novo assembly and annotation of Popillia japonica's genome with initial clues to its potential as an invasive pest.</title>
        <authorList>
            <person name="Cucini C."/>
            <person name="Boschi S."/>
            <person name="Funari R."/>
            <person name="Cardaioli E."/>
            <person name="Iannotti N."/>
            <person name="Marturano G."/>
            <person name="Paoli F."/>
            <person name="Bruttini M."/>
            <person name="Carapelli A."/>
            <person name="Frati F."/>
            <person name="Nardi F."/>
        </authorList>
    </citation>
    <scope>NUCLEOTIDE SEQUENCE [LARGE SCALE GENOMIC DNA]</scope>
    <source>
        <strain evidence="2">DMR45628</strain>
    </source>
</reference>
<sequence>MMFLYEGDDRDNPIDVMQLDWQLLECDILTALNVSQCGDNMKQKFFSEISVSEDIKKLVDDLIEKINFKSTLIKYYNGSQIGDGYGSVTIAVEIRNDEEILNLFLKCTKNVKDTDKVETDKIYANEIYFYATIYPEYMRFLQDKGDCWSNNMMVLYEDELEEIPLDVMLIDWQLIRKASPVHDIMNLFFSVISKESLDNCDKYKTIYYEELSRQIRQTGSDPDKRYQDTQPIHHPNARRFLVQQHHVLIRG</sequence>
<keyword evidence="2" id="KW-0418">Kinase</keyword>
<protein>
    <submittedName>
        <fullName evidence="2">Ecdysteroid kinase-like family</fullName>
    </submittedName>
</protein>
<evidence type="ECO:0000259" key="1">
    <source>
        <dbReference type="SMART" id="SM00587"/>
    </source>
</evidence>
<dbReference type="InterPro" id="IPR004119">
    <property type="entry name" value="EcKL"/>
</dbReference>
<accession>A0AAW1LF02</accession>
<comment type="caution">
    <text evidence="2">The sequence shown here is derived from an EMBL/GenBank/DDBJ whole genome shotgun (WGS) entry which is preliminary data.</text>
</comment>
<feature type="domain" description="CHK kinase-like" evidence="1">
    <location>
        <begin position="45"/>
        <end position="217"/>
    </location>
</feature>
<keyword evidence="2" id="KW-0808">Transferase</keyword>
<gene>
    <name evidence="2" type="ORF">QE152_g12829</name>
</gene>
<dbReference type="PANTHER" id="PTHR11012">
    <property type="entry name" value="PROTEIN KINASE-LIKE DOMAIN-CONTAINING"/>
    <property type="match status" value="1"/>
</dbReference>
<dbReference type="InterPro" id="IPR011009">
    <property type="entry name" value="Kinase-like_dom_sf"/>
</dbReference>